<comment type="similarity">
    <text evidence="8">Belongs to the eukaryotic/archaeal RNase P protein component 4 family.</text>
</comment>
<dbReference type="GO" id="GO:0001682">
    <property type="term" value="P:tRNA 5'-leader removal"/>
    <property type="evidence" value="ECO:0007669"/>
    <property type="project" value="UniProtKB-UniRule"/>
</dbReference>
<feature type="binding site" evidence="8">
    <location>
        <position position="68"/>
    </location>
    <ligand>
        <name>Zn(2+)</name>
        <dbReference type="ChEBI" id="CHEBI:29105"/>
    </ligand>
</feature>
<dbReference type="OrthoDB" id="10058at2157"/>
<dbReference type="AlphaFoldDB" id="Q0W6H8"/>
<keyword evidence="10" id="KW-1185">Reference proteome</keyword>
<dbReference type="PANTHER" id="PTHR14742:SF0">
    <property type="entry name" value="RIBONUCLEASE P PROTEIN SUBUNIT P21"/>
    <property type="match status" value="1"/>
</dbReference>
<evidence type="ECO:0000256" key="5">
    <source>
        <dbReference type="ARBA" id="ARBA00022759"/>
    </source>
</evidence>
<evidence type="ECO:0000313" key="10">
    <source>
        <dbReference type="Proteomes" id="UP000000663"/>
    </source>
</evidence>
<feature type="binding site" evidence="8">
    <location>
        <position position="94"/>
    </location>
    <ligand>
        <name>Zn(2+)</name>
        <dbReference type="ChEBI" id="CHEBI:29105"/>
    </ligand>
</feature>
<evidence type="ECO:0000256" key="7">
    <source>
        <dbReference type="ARBA" id="ARBA00022833"/>
    </source>
</evidence>
<comment type="subunit">
    <text evidence="8">Consists of a catalytic RNA component and at least 4-5 protein subunits.</text>
</comment>
<dbReference type="Gene3D" id="6.20.50.20">
    <property type="match status" value="1"/>
</dbReference>
<reference evidence="9 10" key="1">
    <citation type="journal article" date="2006" name="Science">
        <title>Genome of rice cluster I archaea -- the key methane producers in the rice rhizosphere.</title>
        <authorList>
            <person name="Erkel C."/>
            <person name="Kube M."/>
            <person name="Reinhardt R."/>
            <person name="Liesack W."/>
        </authorList>
    </citation>
    <scope>NUCLEOTIDE SEQUENCE [LARGE SCALE GENOMIC DNA]</scope>
    <source>
        <strain evidence="10">DSM 22066 / NBRC 105507 / MRE50</strain>
    </source>
</reference>
<dbReference type="InterPro" id="IPR016432">
    <property type="entry name" value="RNP4"/>
</dbReference>
<comment type="catalytic activity">
    <reaction evidence="8">
        <text>Endonucleolytic cleavage of RNA, removing 5'-extranucleotides from tRNA precursor.</text>
        <dbReference type="EC" id="3.1.26.5"/>
    </reaction>
</comment>
<dbReference type="GO" id="GO:0030677">
    <property type="term" value="C:ribonuclease P complex"/>
    <property type="evidence" value="ECO:0007669"/>
    <property type="project" value="UniProtKB-UniRule"/>
</dbReference>
<dbReference type="InterPro" id="IPR007175">
    <property type="entry name" value="Rpr2/Snm1/Rpp21"/>
</dbReference>
<evidence type="ECO:0000256" key="4">
    <source>
        <dbReference type="ARBA" id="ARBA00022723"/>
    </source>
</evidence>
<accession>Q0W6H8</accession>
<proteinExistence type="inferred from homology"/>
<dbReference type="GeneID" id="5145142"/>
<name>Q0W6H8_METAR</name>
<dbReference type="GO" id="GO:0004526">
    <property type="term" value="F:ribonuclease P activity"/>
    <property type="evidence" value="ECO:0007669"/>
    <property type="project" value="UniProtKB-UniRule"/>
</dbReference>
<evidence type="ECO:0000256" key="6">
    <source>
        <dbReference type="ARBA" id="ARBA00022801"/>
    </source>
</evidence>
<feature type="binding site" evidence="8">
    <location>
        <position position="71"/>
    </location>
    <ligand>
        <name>Zn(2+)</name>
        <dbReference type="ChEBI" id="CHEBI:29105"/>
    </ligand>
</feature>
<dbReference type="HAMAP" id="MF_00757">
    <property type="entry name" value="RNase_P_4"/>
    <property type="match status" value="1"/>
</dbReference>
<keyword evidence="6 8" id="KW-0378">Hydrolase</keyword>
<dbReference type="Gene3D" id="1.20.5.420">
    <property type="entry name" value="Immunoglobulin FC, subunit C"/>
    <property type="match status" value="1"/>
</dbReference>
<keyword evidence="1 8" id="KW-0963">Cytoplasm</keyword>
<dbReference type="GO" id="GO:0005737">
    <property type="term" value="C:cytoplasm"/>
    <property type="evidence" value="ECO:0007669"/>
    <property type="project" value="UniProtKB-SubCell"/>
</dbReference>
<sequence length="106" mass="12400">MKGKSKKGRDQRSFNVDLANQRIERLFEMAAEVYPERPDLADRYVDIARRISMRHRVSIPRELKRNVCKDCYAYLRPGSNARVRADGHNVVITCLKCGGVRRYPYK</sequence>
<evidence type="ECO:0000256" key="2">
    <source>
        <dbReference type="ARBA" id="ARBA00022694"/>
    </source>
</evidence>
<protein>
    <recommendedName>
        <fullName evidence="8">Ribonuclease P protein component 4</fullName>
        <shortName evidence="8">RNase P component 4</shortName>
        <ecNumber evidence="8">3.1.26.5</ecNumber>
    </recommendedName>
    <alternativeName>
        <fullName evidence="8">Rpp21</fullName>
    </alternativeName>
</protein>
<evidence type="ECO:0000256" key="1">
    <source>
        <dbReference type="ARBA" id="ARBA00022490"/>
    </source>
</evidence>
<evidence type="ECO:0000256" key="3">
    <source>
        <dbReference type="ARBA" id="ARBA00022722"/>
    </source>
</evidence>
<evidence type="ECO:0000313" key="9">
    <source>
        <dbReference type="EMBL" id="CAJ36015.1"/>
    </source>
</evidence>
<keyword evidence="2 8" id="KW-0819">tRNA processing</keyword>
<dbReference type="STRING" id="351160.RCIX609"/>
<comment type="function">
    <text evidence="8">Part of ribonuclease P, a protein complex that generates mature tRNA molecules by cleaving their 5'-ends.</text>
</comment>
<keyword evidence="7 8" id="KW-0862">Zinc</keyword>
<keyword evidence="4 8" id="KW-0479">Metal-binding</keyword>
<gene>
    <name evidence="8 9" type="primary">rnp4</name>
    <name evidence="9" type="ORF">RCIX609</name>
</gene>
<dbReference type="GO" id="GO:0008270">
    <property type="term" value="F:zinc ion binding"/>
    <property type="evidence" value="ECO:0007669"/>
    <property type="project" value="UniProtKB-UniRule"/>
</dbReference>
<dbReference type="PATRIC" id="fig|351160.9.peg.2221"/>
<dbReference type="PIRSF" id="PIRSF004878">
    <property type="entry name" value="RNase_P_4"/>
    <property type="match status" value="1"/>
</dbReference>
<dbReference type="Pfam" id="PF04032">
    <property type="entry name" value="Rpr2"/>
    <property type="match status" value="1"/>
</dbReference>
<keyword evidence="5 8" id="KW-0255">Endonuclease</keyword>
<dbReference type="RefSeq" id="WP_012036492.1">
    <property type="nucleotide sequence ID" value="NC_009464.1"/>
</dbReference>
<comment type="subcellular location">
    <subcellularLocation>
        <location evidence="8">Cytoplasm</location>
    </subcellularLocation>
</comment>
<dbReference type="eggNOG" id="arCOG04345">
    <property type="taxonomic scope" value="Archaea"/>
</dbReference>
<comment type="cofactor">
    <cofactor evidence="8">
        <name>Zn(2+)</name>
        <dbReference type="ChEBI" id="CHEBI:29105"/>
    </cofactor>
    <text evidence="8">Binds 1 zinc ion per subunit.</text>
</comment>
<organism evidence="9 10">
    <name type="scientific">Methanocella arvoryzae (strain DSM 22066 / NBRC 105507 / MRE50)</name>
    <dbReference type="NCBI Taxonomy" id="351160"/>
    <lineage>
        <taxon>Archaea</taxon>
        <taxon>Methanobacteriati</taxon>
        <taxon>Methanobacteriota</taxon>
        <taxon>Stenosarchaea group</taxon>
        <taxon>Methanomicrobia</taxon>
        <taxon>Methanocellales</taxon>
        <taxon>Methanocellaceae</taxon>
        <taxon>Methanocella</taxon>
    </lineage>
</organism>
<dbReference type="EC" id="3.1.26.5" evidence="8"/>
<dbReference type="Proteomes" id="UP000000663">
    <property type="component" value="Chromosome"/>
</dbReference>
<dbReference type="EMBL" id="AM114193">
    <property type="protein sequence ID" value="CAJ36015.1"/>
    <property type="molecule type" value="Genomic_DNA"/>
</dbReference>
<dbReference type="KEGG" id="rci:RCIX609"/>
<feature type="binding site" evidence="8">
    <location>
        <position position="97"/>
    </location>
    <ligand>
        <name>Zn(2+)</name>
        <dbReference type="ChEBI" id="CHEBI:29105"/>
    </ligand>
</feature>
<keyword evidence="3 8" id="KW-0540">Nuclease</keyword>
<evidence type="ECO:0000256" key="8">
    <source>
        <dbReference type="HAMAP-Rule" id="MF_00757"/>
    </source>
</evidence>
<dbReference type="PANTHER" id="PTHR14742">
    <property type="entry name" value="RIBONUCLEASE P SUBUNIT P21"/>
    <property type="match status" value="1"/>
</dbReference>